<feature type="chain" id="PRO_5046227480" description="Secreted protein" evidence="1">
    <location>
        <begin position="29"/>
        <end position="151"/>
    </location>
</feature>
<organism evidence="2 3">
    <name type="scientific">Leucobacter chromiireducens subsp. chromiireducens</name>
    <dbReference type="NCBI Taxonomy" id="660067"/>
    <lineage>
        <taxon>Bacteria</taxon>
        <taxon>Bacillati</taxon>
        <taxon>Actinomycetota</taxon>
        <taxon>Actinomycetes</taxon>
        <taxon>Micrococcales</taxon>
        <taxon>Microbacteriaceae</taxon>
        <taxon>Leucobacter</taxon>
    </lineage>
</organism>
<name>A0ABS1SMT9_9MICO</name>
<evidence type="ECO:0000256" key="1">
    <source>
        <dbReference type="SAM" id="SignalP"/>
    </source>
</evidence>
<dbReference type="EMBL" id="QYAD01000001">
    <property type="protein sequence ID" value="MBL3689490.1"/>
    <property type="molecule type" value="Genomic_DNA"/>
</dbReference>
<protein>
    <recommendedName>
        <fullName evidence="4">Secreted protein</fullName>
    </recommendedName>
</protein>
<dbReference type="Proteomes" id="UP001646141">
    <property type="component" value="Unassembled WGS sequence"/>
</dbReference>
<evidence type="ECO:0000313" key="3">
    <source>
        <dbReference type="Proteomes" id="UP001646141"/>
    </source>
</evidence>
<evidence type="ECO:0008006" key="4">
    <source>
        <dbReference type="Google" id="ProtNLM"/>
    </source>
</evidence>
<reference evidence="2 3" key="1">
    <citation type="submission" date="2018-09" db="EMBL/GenBank/DDBJ databases">
        <title>Comparative genomics of Leucobacter spp.</title>
        <authorList>
            <person name="Reis A.C."/>
            <person name="Kolvenbach B.A."/>
            <person name="Corvini P.F.X."/>
            <person name="Nunes O.C."/>
        </authorList>
    </citation>
    <scope>NUCLEOTIDE SEQUENCE [LARGE SCALE GENOMIC DNA]</scope>
    <source>
        <strain evidence="2 3">L-1</strain>
    </source>
</reference>
<proteinExistence type="predicted"/>
<sequence>MRAASSAWKTSKSSASSSVALSSAVALCCTASTWAVIAAASSRVSQALARPFSAFVSSAWASVTLSMSSCPLGRAGTASTAGLSPSAFWAGISSTAGRSAYRVLVPALSGSTVSSTAVSPSDAASWVVLAVLLARAAASVAVAQRRAVSAL</sequence>
<keyword evidence="1" id="KW-0732">Signal</keyword>
<keyword evidence="3" id="KW-1185">Reference proteome</keyword>
<evidence type="ECO:0000313" key="2">
    <source>
        <dbReference type="EMBL" id="MBL3689490.1"/>
    </source>
</evidence>
<accession>A0ABS1SMT9</accession>
<feature type="signal peptide" evidence="1">
    <location>
        <begin position="1"/>
        <end position="28"/>
    </location>
</feature>
<comment type="caution">
    <text evidence="2">The sequence shown here is derived from an EMBL/GenBank/DDBJ whole genome shotgun (WGS) entry which is preliminary data.</text>
</comment>
<gene>
    <name evidence="2" type="ORF">D3226_05880</name>
</gene>